<evidence type="ECO:0000313" key="2">
    <source>
        <dbReference type="EMBL" id="MFC0711417.1"/>
    </source>
</evidence>
<keyword evidence="3" id="KW-1185">Reference proteome</keyword>
<organism evidence="2 3">
    <name type="scientific">Azorhizophilus paspali</name>
    <name type="common">Azotobacter paspali</name>
    <dbReference type="NCBI Taxonomy" id="69963"/>
    <lineage>
        <taxon>Bacteria</taxon>
        <taxon>Pseudomonadati</taxon>
        <taxon>Pseudomonadota</taxon>
        <taxon>Gammaproteobacteria</taxon>
        <taxon>Pseudomonadales</taxon>
        <taxon>Pseudomonadaceae</taxon>
        <taxon>Azorhizophilus</taxon>
    </lineage>
</organism>
<sequence>MANEEKGSISVSEAGRKGGEARKEQLGPKGYSELGHKGGQRVRELVQEGKKARGENEK</sequence>
<gene>
    <name evidence="2" type="ORF">ACFFGX_18310</name>
</gene>
<protein>
    <submittedName>
        <fullName evidence="2">Em GEA1 (EM1)</fullName>
    </submittedName>
</protein>
<dbReference type="RefSeq" id="WP_376948188.1">
    <property type="nucleotide sequence ID" value="NZ_CP171449.1"/>
</dbReference>
<comment type="caution">
    <text evidence="2">The sequence shown here is derived from an EMBL/GenBank/DDBJ whole genome shotgun (WGS) entry which is preliminary data.</text>
</comment>
<feature type="compositionally biased region" description="Basic and acidic residues" evidence="1">
    <location>
        <begin position="41"/>
        <end position="58"/>
    </location>
</feature>
<feature type="compositionally biased region" description="Basic and acidic residues" evidence="1">
    <location>
        <begin position="14"/>
        <end position="26"/>
    </location>
</feature>
<reference evidence="2 3" key="1">
    <citation type="submission" date="2024-09" db="EMBL/GenBank/DDBJ databases">
        <authorList>
            <person name="Sun Q."/>
            <person name="Mori K."/>
        </authorList>
    </citation>
    <scope>NUCLEOTIDE SEQUENCE [LARGE SCALE GENOMIC DNA]</scope>
    <source>
        <strain evidence="2 3">NCAIM B.01794</strain>
    </source>
</reference>
<dbReference type="EMBL" id="JBHLSS010000116">
    <property type="protein sequence ID" value="MFC0711417.1"/>
    <property type="molecule type" value="Genomic_DNA"/>
</dbReference>
<accession>A0ABV6SPF1</accession>
<proteinExistence type="predicted"/>
<dbReference type="Proteomes" id="UP001589891">
    <property type="component" value="Unassembled WGS sequence"/>
</dbReference>
<evidence type="ECO:0000256" key="1">
    <source>
        <dbReference type="SAM" id="MobiDB-lite"/>
    </source>
</evidence>
<evidence type="ECO:0000313" key="3">
    <source>
        <dbReference type="Proteomes" id="UP001589891"/>
    </source>
</evidence>
<name>A0ABV6SPF1_AZOPA</name>
<feature type="region of interest" description="Disordered" evidence="1">
    <location>
        <begin position="1"/>
        <end position="58"/>
    </location>
</feature>